<organism evidence="2 3">
    <name type="scientific">Sphingomonas japonica</name>
    <dbReference type="NCBI Taxonomy" id="511662"/>
    <lineage>
        <taxon>Bacteria</taxon>
        <taxon>Pseudomonadati</taxon>
        <taxon>Pseudomonadota</taxon>
        <taxon>Alphaproteobacteria</taxon>
        <taxon>Sphingomonadales</taxon>
        <taxon>Sphingomonadaceae</taxon>
        <taxon>Sphingomonas</taxon>
    </lineage>
</organism>
<evidence type="ECO:0000256" key="1">
    <source>
        <dbReference type="SAM" id="SignalP"/>
    </source>
</evidence>
<name>A0ABX0U004_9SPHN</name>
<dbReference type="Proteomes" id="UP000788153">
    <property type="component" value="Unassembled WGS sequence"/>
</dbReference>
<protein>
    <submittedName>
        <fullName evidence="2">Uncharacterized protein</fullName>
    </submittedName>
</protein>
<reference evidence="2 3" key="1">
    <citation type="submission" date="2020-03" db="EMBL/GenBank/DDBJ databases">
        <title>Genomic Encyclopedia of Type Strains, Phase IV (KMG-IV): sequencing the most valuable type-strain genomes for metagenomic binning, comparative biology and taxonomic classification.</title>
        <authorList>
            <person name="Goeker M."/>
        </authorList>
    </citation>
    <scope>NUCLEOTIDE SEQUENCE [LARGE SCALE GENOMIC DNA]</scope>
    <source>
        <strain evidence="2 3">DSM 22753</strain>
    </source>
</reference>
<dbReference type="EMBL" id="JAASQP010000001">
    <property type="protein sequence ID" value="NIJ22954.1"/>
    <property type="molecule type" value="Genomic_DNA"/>
</dbReference>
<accession>A0ABX0U004</accession>
<sequence>MRTLLAAALCMTGALAASPAQAQFFFKSPDLRGPRATGTEPGIVGQTLPDAKPEELRAAMVWNVRAALNVAALQCGFAPTLLTLDNYNSALLDHRDELKASYDTLTGYFKRVNKTTKEAQGALDQYSTRVYQSYSAVAAQLTFCQTAASVGQQVVFAPRGTFGDVAAQRLRELRNSLVLAGEQQFPGGVYIAPKRPLPANFADPKCWKRNVWQNRRCGAFAYY</sequence>
<keyword evidence="3" id="KW-1185">Reference proteome</keyword>
<proteinExistence type="predicted"/>
<evidence type="ECO:0000313" key="3">
    <source>
        <dbReference type="Proteomes" id="UP000788153"/>
    </source>
</evidence>
<feature type="signal peptide" evidence="1">
    <location>
        <begin position="1"/>
        <end position="22"/>
    </location>
</feature>
<evidence type="ECO:0000313" key="2">
    <source>
        <dbReference type="EMBL" id="NIJ22954.1"/>
    </source>
</evidence>
<feature type="chain" id="PRO_5046954167" evidence="1">
    <location>
        <begin position="23"/>
        <end position="223"/>
    </location>
</feature>
<comment type="caution">
    <text evidence="2">The sequence shown here is derived from an EMBL/GenBank/DDBJ whole genome shotgun (WGS) entry which is preliminary data.</text>
</comment>
<gene>
    <name evidence="2" type="ORF">FHT01_000496</name>
</gene>
<keyword evidence="1" id="KW-0732">Signal</keyword>